<dbReference type="AlphaFoldDB" id="A0AAN8QNB9"/>
<evidence type="ECO:0000256" key="6">
    <source>
        <dbReference type="ARBA" id="ARBA00022771"/>
    </source>
</evidence>
<dbReference type="Proteomes" id="UP001356427">
    <property type="component" value="Unassembled WGS sequence"/>
</dbReference>
<keyword evidence="7" id="KW-0862">Zinc</keyword>
<protein>
    <recommendedName>
        <fullName evidence="12">Zinc finger protein Rlf/292/654 TPR repeats domain-containing protein</fullName>
    </recommendedName>
</protein>
<keyword evidence="10" id="KW-0804">Transcription</keyword>
<evidence type="ECO:0000256" key="2">
    <source>
        <dbReference type="ARBA" id="ARBA00006991"/>
    </source>
</evidence>
<reference evidence="13 14" key="1">
    <citation type="submission" date="2021-04" db="EMBL/GenBank/DDBJ databases">
        <authorList>
            <person name="De Guttry C."/>
            <person name="Zahm M."/>
            <person name="Klopp C."/>
            <person name="Cabau C."/>
            <person name="Louis A."/>
            <person name="Berthelot C."/>
            <person name="Parey E."/>
            <person name="Roest Crollius H."/>
            <person name="Montfort J."/>
            <person name="Robinson-Rechavi M."/>
            <person name="Bucao C."/>
            <person name="Bouchez O."/>
            <person name="Gislard M."/>
            <person name="Lluch J."/>
            <person name="Milhes M."/>
            <person name="Lampietro C."/>
            <person name="Lopez Roques C."/>
            <person name="Donnadieu C."/>
            <person name="Braasch I."/>
            <person name="Desvignes T."/>
            <person name="Postlethwait J."/>
            <person name="Bobe J."/>
            <person name="Wedekind C."/>
            <person name="Guiguen Y."/>
        </authorList>
    </citation>
    <scope>NUCLEOTIDE SEQUENCE [LARGE SCALE GENOMIC DNA]</scope>
    <source>
        <strain evidence="13">Cs_M1</strain>
        <tissue evidence="13">Blood</tissue>
    </source>
</reference>
<evidence type="ECO:0000313" key="14">
    <source>
        <dbReference type="Proteomes" id="UP001356427"/>
    </source>
</evidence>
<evidence type="ECO:0000256" key="10">
    <source>
        <dbReference type="ARBA" id="ARBA00023163"/>
    </source>
</evidence>
<evidence type="ECO:0000256" key="8">
    <source>
        <dbReference type="ARBA" id="ARBA00023015"/>
    </source>
</evidence>
<dbReference type="EMBL" id="JAGTTL010000023">
    <property type="protein sequence ID" value="KAK6304188.1"/>
    <property type="molecule type" value="Genomic_DNA"/>
</dbReference>
<dbReference type="PANTHER" id="PTHR15507">
    <property type="entry name" value="ZINC FINGER PROTEIN RLF"/>
    <property type="match status" value="1"/>
</dbReference>
<evidence type="ECO:0000313" key="13">
    <source>
        <dbReference type="EMBL" id="KAK6304188.1"/>
    </source>
</evidence>
<keyword evidence="8" id="KW-0805">Transcription regulation</keyword>
<evidence type="ECO:0000256" key="5">
    <source>
        <dbReference type="ARBA" id="ARBA00022737"/>
    </source>
</evidence>
<dbReference type="GO" id="GO:0003677">
    <property type="term" value="F:DNA binding"/>
    <property type="evidence" value="ECO:0007669"/>
    <property type="project" value="UniProtKB-KW"/>
</dbReference>
<dbReference type="InterPro" id="IPR052251">
    <property type="entry name" value="GH-ZnFinger_Regulators"/>
</dbReference>
<comment type="similarity">
    <text evidence="2">Belongs to the krueppel C2H2-type zinc-finger protein family.</text>
</comment>
<evidence type="ECO:0000256" key="4">
    <source>
        <dbReference type="ARBA" id="ARBA00022723"/>
    </source>
</evidence>
<comment type="caution">
    <text evidence="13">The sequence shown here is derived from an EMBL/GenBank/DDBJ whole genome shotgun (WGS) entry which is preliminary data.</text>
</comment>
<proteinExistence type="inferred from homology"/>
<dbReference type="GO" id="GO:0000981">
    <property type="term" value="F:DNA-binding transcription factor activity, RNA polymerase II-specific"/>
    <property type="evidence" value="ECO:0007669"/>
    <property type="project" value="TreeGrafter"/>
</dbReference>
<name>A0AAN8QNB9_9TELE</name>
<dbReference type="InterPro" id="IPR057986">
    <property type="entry name" value="TPR_Rlf/292/654"/>
</dbReference>
<evidence type="ECO:0000256" key="7">
    <source>
        <dbReference type="ARBA" id="ARBA00022833"/>
    </source>
</evidence>
<gene>
    <name evidence="13" type="ORF">J4Q44_G00247740</name>
</gene>
<keyword evidence="14" id="KW-1185">Reference proteome</keyword>
<evidence type="ECO:0000256" key="1">
    <source>
        <dbReference type="ARBA" id="ARBA00004123"/>
    </source>
</evidence>
<dbReference type="GO" id="GO:0005634">
    <property type="term" value="C:nucleus"/>
    <property type="evidence" value="ECO:0007669"/>
    <property type="project" value="UniProtKB-SubCell"/>
</dbReference>
<keyword evidence="3" id="KW-0597">Phosphoprotein</keyword>
<feature type="domain" description="Zinc finger protein Rlf/292/654 TPR repeats" evidence="12">
    <location>
        <begin position="241"/>
        <end position="423"/>
    </location>
</feature>
<evidence type="ECO:0000256" key="11">
    <source>
        <dbReference type="ARBA" id="ARBA00023242"/>
    </source>
</evidence>
<accession>A0AAN8QNB9</accession>
<dbReference type="Pfam" id="PF25580">
    <property type="entry name" value="TPR_Rlf"/>
    <property type="match status" value="1"/>
</dbReference>
<organism evidence="13 14">
    <name type="scientific">Coregonus suidteri</name>
    <dbReference type="NCBI Taxonomy" id="861788"/>
    <lineage>
        <taxon>Eukaryota</taxon>
        <taxon>Metazoa</taxon>
        <taxon>Chordata</taxon>
        <taxon>Craniata</taxon>
        <taxon>Vertebrata</taxon>
        <taxon>Euteleostomi</taxon>
        <taxon>Actinopterygii</taxon>
        <taxon>Neopterygii</taxon>
        <taxon>Teleostei</taxon>
        <taxon>Protacanthopterygii</taxon>
        <taxon>Salmoniformes</taxon>
        <taxon>Salmonidae</taxon>
        <taxon>Coregoninae</taxon>
        <taxon>Coregonus</taxon>
    </lineage>
</organism>
<evidence type="ECO:0000259" key="12">
    <source>
        <dbReference type="Pfam" id="PF25580"/>
    </source>
</evidence>
<keyword evidence="4" id="KW-0479">Metal-binding</keyword>
<dbReference type="GO" id="GO:0008270">
    <property type="term" value="F:zinc ion binding"/>
    <property type="evidence" value="ECO:0007669"/>
    <property type="project" value="UniProtKB-KW"/>
</dbReference>
<keyword evidence="11" id="KW-0539">Nucleus</keyword>
<keyword evidence="5" id="KW-0677">Repeat</keyword>
<evidence type="ECO:0000256" key="9">
    <source>
        <dbReference type="ARBA" id="ARBA00023125"/>
    </source>
</evidence>
<keyword evidence="9" id="KW-0238">DNA-binding</keyword>
<keyword evidence="6" id="KW-0863">Zinc-finger</keyword>
<evidence type="ECO:0000256" key="3">
    <source>
        <dbReference type="ARBA" id="ARBA00022553"/>
    </source>
</evidence>
<comment type="subcellular location">
    <subcellularLocation>
        <location evidence="1">Nucleus</location>
    </subcellularLocation>
</comment>
<dbReference type="PANTHER" id="PTHR15507:SF14">
    <property type="entry name" value="ZINC FINGER PROTEIN 292"/>
    <property type="match status" value="1"/>
</dbReference>
<sequence length="423" mass="47760">MAEGETEKEYEIRKAIEGLRERFQELTTTLKESSESPSDTSLRFCQEFCQILVEHAGRWKTEEEPLPLLEAYIVAILSYAKATSCLSSECENVPLVLENLALSCLELLLSLPEHVPGALWGEFQSSVKSAHSLLLENGNTQLHMLSAMAQEPGVWTNTTLCSILSNEIPEIDRVNEFLQMEGPTLLNMRIKHLIKQNRAEKAAVLAKMCSEYPEYEGKGNFKQTYLVCLCMTKTQEQLMQEITQVDCKEALEMICNLESDGDEKGAVCLCSAFLKRQLLQGDVYCAWELTLFWSKLLIRSESSADSFLDQCKKLVLLSRNVCHILFLIKVIQSEVGEVGLPVCIEMCIRALQMASSDNTDSRTTICKTISCLLPTDFEVKQACQLTEFLIQPTVDSYYAVESLYNEPDEKREDENLPVPNSLR</sequence>